<dbReference type="WBParaSite" id="SVE_1889500.1">
    <property type="protein sequence ID" value="SVE_1889500.1"/>
    <property type="gene ID" value="SVE_1889500"/>
</dbReference>
<proteinExistence type="predicted"/>
<evidence type="ECO:0000313" key="1">
    <source>
        <dbReference type="Proteomes" id="UP000035680"/>
    </source>
</evidence>
<accession>A0A0K0G2E9</accession>
<dbReference type="AlphaFoldDB" id="A0A0K0G2E9"/>
<keyword evidence="1" id="KW-1185">Reference proteome</keyword>
<dbReference type="Proteomes" id="UP000035680">
    <property type="component" value="Unassembled WGS sequence"/>
</dbReference>
<organism evidence="1 2">
    <name type="scientific">Strongyloides venezuelensis</name>
    <name type="common">Threadworm</name>
    <dbReference type="NCBI Taxonomy" id="75913"/>
    <lineage>
        <taxon>Eukaryota</taxon>
        <taxon>Metazoa</taxon>
        <taxon>Ecdysozoa</taxon>
        <taxon>Nematoda</taxon>
        <taxon>Chromadorea</taxon>
        <taxon>Rhabditida</taxon>
        <taxon>Tylenchina</taxon>
        <taxon>Panagrolaimomorpha</taxon>
        <taxon>Strongyloidoidea</taxon>
        <taxon>Strongyloididae</taxon>
        <taxon>Strongyloides</taxon>
    </lineage>
</organism>
<sequence length="134" mass="15649">MKKKNLVTKNDGEFIDRYLDIDIKKSLNYAQMFGRQVADIILNLYLYTDAGLIVSDMRKPYFQAFCEGVSGRVSLVCKRNGSTFYLHRDLEKTLLENDENLKVHEDVLMDIKRRSRKKRATDRNSDGYSDKTNI</sequence>
<reference evidence="2" key="2">
    <citation type="submission" date="2015-08" db="UniProtKB">
        <authorList>
            <consortium name="WormBaseParasite"/>
        </authorList>
    </citation>
    <scope>IDENTIFICATION</scope>
</reference>
<name>A0A0K0G2E9_STRVS</name>
<protein>
    <submittedName>
        <fullName evidence="2">DNA-binding protein</fullName>
    </submittedName>
</protein>
<evidence type="ECO:0000313" key="2">
    <source>
        <dbReference type="WBParaSite" id="SVE_1889500.1"/>
    </source>
</evidence>
<reference evidence="1" key="1">
    <citation type="submission" date="2014-07" db="EMBL/GenBank/DDBJ databases">
        <authorList>
            <person name="Martin A.A"/>
            <person name="De Silva N."/>
        </authorList>
    </citation>
    <scope>NUCLEOTIDE SEQUENCE</scope>
</reference>